<proteinExistence type="predicted"/>
<evidence type="ECO:0000256" key="3">
    <source>
        <dbReference type="ARBA" id="ARBA00022927"/>
    </source>
</evidence>
<dbReference type="Proteomes" id="UP000054408">
    <property type="component" value="Unassembled WGS sequence"/>
</dbReference>
<keyword evidence="5" id="KW-1185">Reference proteome</keyword>
<dbReference type="InterPro" id="IPR007515">
    <property type="entry name" value="Mss4"/>
</dbReference>
<sequence>MADTSNSYDAKCKQCGCMLLAAGDGSLTRLETTLPDAEAEDGVVAVANGVRLDDVMGFFNIGVSNTLTQAHGVDDHDPPVSRFLVCPDCPTPVAKIVGFIVAEADHAAKGCWIFEERIAGPSAEPTASAESTASADP</sequence>
<dbReference type="AlphaFoldDB" id="A0A0L0DRB4"/>
<dbReference type="InterPro" id="IPR011323">
    <property type="entry name" value="Mss4/transl-control_tumour"/>
</dbReference>
<dbReference type="Gene3D" id="2.170.150.10">
    <property type="entry name" value="Metal Binding Protein, Guanine Nucleotide Exchange Factor, Chain A"/>
    <property type="match status" value="1"/>
</dbReference>
<accession>A0A0L0DRB4</accession>
<keyword evidence="3" id="KW-0653">Protein transport</keyword>
<keyword evidence="2" id="KW-0344">Guanine-nucleotide releasing factor</keyword>
<dbReference type="InterPro" id="IPR011057">
    <property type="entry name" value="Mss4-like_sf"/>
</dbReference>
<dbReference type="EMBL" id="GL349438">
    <property type="protein sequence ID" value="KNC54825.1"/>
    <property type="molecule type" value="Genomic_DNA"/>
</dbReference>
<evidence type="ECO:0000313" key="5">
    <source>
        <dbReference type="Proteomes" id="UP000054408"/>
    </source>
</evidence>
<organism evidence="4 5">
    <name type="scientific">Thecamonas trahens ATCC 50062</name>
    <dbReference type="NCBI Taxonomy" id="461836"/>
    <lineage>
        <taxon>Eukaryota</taxon>
        <taxon>Apusozoa</taxon>
        <taxon>Apusomonadida</taxon>
        <taxon>Apusomonadidae</taxon>
        <taxon>Thecamonas</taxon>
    </lineage>
</organism>
<dbReference type="GeneID" id="25561420"/>
<dbReference type="GO" id="GO:0015031">
    <property type="term" value="P:protein transport"/>
    <property type="evidence" value="ECO:0007669"/>
    <property type="project" value="UniProtKB-KW"/>
</dbReference>
<keyword evidence="1" id="KW-0813">Transport</keyword>
<dbReference type="GO" id="GO:0007264">
    <property type="term" value="P:small GTPase-mediated signal transduction"/>
    <property type="evidence" value="ECO:0007669"/>
    <property type="project" value="InterPro"/>
</dbReference>
<dbReference type="GO" id="GO:0005085">
    <property type="term" value="F:guanyl-nucleotide exchange factor activity"/>
    <property type="evidence" value="ECO:0007669"/>
    <property type="project" value="UniProtKB-KW"/>
</dbReference>
<name>A0A0L0DRB4_THETB</name>
<dbReference type="PROSITE" id="PS51796">
    <property type="entry name" value="MSS4"/>
    <property type="match status" value="1"/>
</dbReference>
<evidence type="ECO:0000313" key="4">
    <source>
        <dbReference type="EMBL" id="KNC54825.1"/>
    </source>
</evidence>
<dbReference type="Pfam" id="PF04421">
    <property type="entry name" value="Mss4"/>
    <property type="match status" value="1"/>
</dbReference>
<reference evidence="4 5" key="1">
    <citation type="submission" date="2010-05" db="EMBL/GenBank/DDBJ databases">
        <title>The Genome Sequence of Thecamonas trahens ATCC 50062.</title>
        <authorList>
            <consortium name="The Broad Institute Genome Sequencing Platform"/>
            <person name="Russ C."/>
            <person name="Cuomo C."/>
            <person name="Shea T."/>
            <person name="Young S.K."/>
            <person name="Zeng Q."/>
            <person name="Koehrsen M."/>
            <person name="Haas B."/>
            <person name="Borodovsky M."/>
            <person name="Guigo R."/>
            <person name="Alvarado L."/>
            <person name="Berlin A."/>
            <person name="Bochicchio J."/>
            <person name="Borenstein D."/>
            <person name="Chapman S."/>
            <person name="Chen Z."/>
            <person name="Freedman E."/>
            <person name="Gellesch M."/>
            <person name="Goldberg J."/>
            <person name="Griggs A."/>
            <person name="Gujja S."/>
            <person name="Heilman E."/>
            <person name="Heiman D."/>
            <person name="Hepburn T."/>
            <person name="Howarth C."/>
            <person name="Jen D."/>
            <person name="Larson L."/>
            <person name="Mehta T."/>
            <person name="Park D."/>
            <person name="Pearson M."/>
            <person name="Roberts A."/>
            <person name="Saif S."/>
            <person name="Shenoy N."/>
            <person name="Sisk P."/>
            <person name="Stolte C."/>
            <person name="Sykes S."/>
            <person name="Thomson T."/>
            <person name="Walk T."/>
            <person name="White J."/>
            <person name="Yandava C."/>
            <person name="Burger G."/>
            <person name="Gray M.W."/>
            <person name="Holland P.W.H."/>
            <person name="King N."/>
            <person name="Lang F.B.F."/>
            <person name="Roger A.J."/>
            <person name="Ruiz-Trillo I."/>
            <person name="Lander E."/>
            <person name="Nusbaum C."/>
        </authorList>
    </citation>
    <scope>NUCLEOTIDE SEQUENCE [LARGE SCALE GENOMIC DNA]</scope>
    <source>
        <strain evidence="4 5">ATCC 50062</strain>
    </source>
</reference>
<dbReference type="SUPFAM" id="SSF51316">
    <property type="entry name" value="Mss4-like"/>
    <property type="match status" value="1"/>
</dbReference>
<evidence type="ECO:0000256" key="1">
    <source>
        <dbReference type="ARBA" id="ARBA00022448"/>
    </source>
</evidence>
<evidence type="ECO:0000256" key="2">
    <source>
        <dbReference type="ARBA" id="ARBA00022658"/>
    </source>
</evidence>
<protein>
    <submittedName>
        <fullName evidence="4">Uncharacterized protein</fullName>
    </submittedName>
</protein>
<gene>
    <name evidence="4" type="ORF">AMSG_01678</name>
</gene>
<dbReference type="RefSeq" id="XP_013761724.1">
    <property type="nucleotide sequence ID" value="XM_013906270.1"/>
</dbReference>